<reference evidence="5" key="1">
    <citation type="submission" date="2025-08" db="UniProtKB">
        <authorList>
            <consortium name="RefSeq"/>
        </authorList>
    </citation>
    <scope>IDENTIFICATION</scope>
</reference>
<dbReference type="PANTHER" id="PTHR21558">
    <property type="entry name" value="SPEER/SPETEX"/>
    <property type="match status" value="1"/>
</dbReference>
<dbReference type="PANTHER" id="PTHR21558:SF13">
    <property type="entry name" value="MCG129800-RELATED"/>
    <property type="match status" value="1"/>
</dbReference>
<dbReference type="KEGG" id="mcal:110311751"/>
<evidence type="ECO:0000256" key="1">
    <source>
        <dbReference type="SAM" id="Coils"/>
    </source>
</evidence>
<dbReference type="Pfam" id="PF04822">
    <property type="entry name" value="Takusan"/>
    <property type="match status" value="1"/>
</dbReference>
<feature type="compositionally biased region" description="Polar residues" evidence="2">
    <location>
        <begin position="198"/>
        <end position="228"/>
    </location>
</feature>
<dbReference type="GeneID" id="110311751"/>
<accession>A0A6P5R7A6</accession>
<evidence type="ECO:0000256" key="2">
    <source>
        <dbReference type="SAM" id="MobiDB-lite"/>
    </source>
</evidence>
<keyword evidence="1" id="KW-0175">Coiled coil</keyword>
<dbReference type="AlphaFoldDB" id="A0A6P5R7A6"/>
<name>A0A6P5R7A6_MUSCR</name>
<dbReference type="InterPro" id="IPR006907">
    <property type="entry name" value="DLG5_N"/>
</dbReference>
<dbReference type="Proteomes" id="UP000515126">
    <property type="component" value="Chromosome 16"/>
</dbReference>
<feature type="coiled-coil region" evidence="1">
    <location>
        <begin position="123"/>
        <end position="157"/>
    </location>
</feature>
<organism evidence="4 5">
    <name type="scientific">Mus caroli</name>
    <name type="common">Ryukyu mouse</name>
    <name type="synonym">Ricefield mouse</name>
    <dbReference type="NCBI Taxonomy" id="10089"/>
    <lineage>
        <taxon>Eukaryota</taxon>
        <taxon>Metazoa</taxon>
        <taxon>Chordata</taxon>
        <taxon>Craniata</taxon>
        <taxon>Vertebrata</taxon>
        <taxon>Euteleostomi</taxon>
        <taxon>Mammalia</taxon>
        <taxon>Eutheria</taxon>
        <taxon>Euarchontoglires</taxon>
        <taxon>Glires</taxon>
        <taxon>Rodentia</taxon>
        <taxon>Myomorpha</taxon>
        <taxon>Muroidea</taxon>
        <taxon>Muridae</taxon>
        <taxon>Murinae</taxon>
        <taxon>Mus</taxon>
        <taxon>Mus</taxon>
    </lineage>
</organism>
<evidence type="ECO:0000313" key="4">
    <source>
        <dbReference type="Proteomes" id="UP000515126"/>
    </source>
</evidence>
<feature type="region of interest" description="Disordered" evidence="2">
    <location>
        <begin position="192"/>
        <end position="251"/>
    </location>
</feature>
<gene>
    <name evidence="5" type="primary">LOC110311751</name>
</gene>
<keyword evidence="4" id="KW-1185">Reference proteome</keyword>
<sequence length="261" mass="30946">MFAPLKNLFRRASVDEREARERRKDAGLPSESNEGRSRWTWRIWRADRQTSSTAPDLIENEFKKEKERLITELHLITQKRNEQRACLIAFKEGSMYKRTKPFQKMNPFYEQLTLKKNQIMSSLHKLQMENIEAQKNIKELEKEINYYTNLHSQLMMEKNRIKMSITRKRESKEVQIDWALIEKYLVDSNLNGKDKQEQTSNHETQQLQDSQTPASAEISTSQEESLLQNEFPPQEPPAELHPQHPQSTLDESYYIQFITSV</sequence>
<feature type="domain" description="Disks large homolog 5 N-terminal" evidence="3">
    <location>
        <begin position="48"/>
        <end position="134"/>
    </location>
</feature>
<evidence type="ECO:0000259" key="3">
    <source>
        <dbReference type="Pfam" id="PF04822"/>
    </source>
</evidence>
<dbReference type="RefSeq" id="XP_021040921.1">
    <property type="nucleotide sequence ID" value="XM_021185262.1"/>
</dbReference>
<feature type="region of interest" description="Disordered" evidence="2">
    <location>
        <begin position="14"/>
        <end position="35"/>
    </location>
</feature>
<evidence type="ECO:0000313" key="5">
    <source>
        <dbReference type="RefSeq" id="XP_021040921.1"/>
    </source>
</evidence>
<feature type="compositionally biased region" description="Basic and acidic residues" evidence="2">
    <location>
        <begin position="14"/>
        <end position="26"/>
    </location>
</feature>
<proteinExistence type="predicted"/>
<protein>
    <submittedName>
        <fullName evidence="5">Disks large homolog 5-like isoform X1</fullName>
    </submittedName>
</protein>